<sequence>MGQTPCFRVRFQPPAGPPGRQVCTRNTTSWSSVPEARIAVACGWPQKPVWGLPQQRRNGPELSILREESGQPRRSQGRTHHGRTMQSAGLERGLPPAGPPGRQVCTRNTTSWSSVPEVSVAVACGWAQKPVWGLPQQRRNGPELSILSEEAGHPRSSQGRTRHGRIMQSAGLERGLVTRLEDAFRSNLTVQYCRVGLKVQVLYLTFISNQYILWQRIVRVFFQISLWQRLLFVL</sequence>
<keyword evidence="3" id="KW-1185">Reference proteome</keyword>
<dbReference type="EMBL" id="KV929398">
    <property type="protein sequence ID" value="PIO33030.1"/>
    <property type="molecule type" value="Genomic_DNA"/>
</dbReference>
<evidence type="ECO:0000313" key="2">
    <source>
        <dbReference type="EMBL" id="PIO33030.1"/>
    </source>
</evidence>
<dbReference type="AlphaFoldDB" id="A0A2G9RYN7"/>
<accession>A0A2G9RYN7</accession>
<gene>
    <name evidence="2" type="ORF">AB205_0008980</name>
</gene>
<protein>
    <submittedName>
        <fullName evidence="2">Uncharacterized protein</fullName>
    </submittedName>
</protein>
<organism evidence="2 3">
    <name type="scientific">Aquarana catesbeiana</name>
    <name type="common">American bullfrog</name>
    <name type="synonym">Rana catesbeiana</name>
    <dbReference type="NCBI Taxonomy" id="8400"/>
    <lineage>
        <taxon>Eukaryota</taxon>
        <taxon>Metazoa</taxon>
        <taxon>Chordata</taxon>
        <taxon>Craniata</taxon>
        <taxon>Vertebrata</taxon>
        <taxon>Euteleostomi</taxon>
        <taxon>Amphibia</taxon>
        <taxon>Batrachia</taxon>
        <taxon>Anura</taxon>
        <taxon>Neobatrachia</taxon>
        <taxon>Ranoidea</taxon>
        <taxon>Ranidae</taxon>
        <taxon>Aquarana</taxon>
    </lineage>
</organism>
<dbReference type="Proteomes" id="UP000228934">
    <property type="component" value="Unassembled WGS sequence"/>
</dbReference>
<proteinExistence type="predicted"/>
<evidence type="ECO:0000313" key="3">
    <source>
        <dbReference type="Proteomes" id="UP000228934"/>
    </source>
</evidence>
<feature type="non-terminal residue" evidence="2">
    <location>
        <position position="234"/>
    </location>
</feature>
<reference evidence="3" key="1">
    <citation type="journal article" date="2017" name="Nat. Commun.">
        <title>The North American bullfrog draft genome provides insight into hormonal regulation of long noncoding RNA.</title>
        <authorList>
            <person name="Hammond S.A."/>
            <person name="Warren R.L."/>
            <person name="Vandervalk B.P."/>
            <person name="Kucuk E."/>
            <person name="Khan H."/>
            <person name="Gibb E.A."/>
            <person name="Pandoh P."/>
            <person name="Kirk H."/>
            <person name="Zhao Y."/>
            <person name="Jones M."/>
            <person name="Mungall A.J."/>
            <person name="Coope R."/>
            <person name="Pleasance S."/>
            <person name="Moore R.A."/>
            <person name="Holt R.A."/>
            <person name="Round J.M."/>
            <person name="Ohora S."/>
            <person name="Walle B.V."/>
            <person name="Veldhoen N."/>
            <person name="Helbing C.C."/>
            <person name="Birol I."/>
        </authorList>
    </citation>
    <scope>NUCLEOTIDE SEQUENCE [LARGE SCALE GENOMIC DNA]</scope>
</reference>
<feature type="region of interest" description="Disordered" evidence="1">
    <location>
        <begin position="63"/>
        <end position="102"/>
    </location>
</feature>
<name>A0A2G9RYN7_AQUCT</name>
<evidence type="ECO:0000256" key="1">
    <source>
        <dbReference type="SAM" id="MobiDB-lite"/>
    </source>
</evidence>